<evidence type="ECO:0000313" key="2">
    <source>
        <dbReference type="EMBL" id="OIJ43074.1"/>
    </source>
</evidence>
<dbReference type="Proteomes" id="UP000180246">
    <property type="component" value="Unassembled WGS sequence"/>
</dbReference>
<dbReference type="Pfam" id="PF06912">
    <property type="entry name" value="DUF1275"/>
    <property type="match status" value="1"/>
</dbReference>
<proteinExistence type="predicted"/>
<dbReference type="PANTHER" id="PTHR37314">
    <property type="entry name" value="SLR0142 PROTEIN"/>
    <property type="match status" value="1"/>
</dbReference>
<feature type="transmembrane region" description="Helical" evidence="1">
    <location>
        <begin position="66"/>
        <end position="88"/>
    </location>
</feature>
<protein>
    <recommendedName>
        <fullName evidence="4">Transmembrane protein</fullName>
    </recommendedName>
</protein>
<dbReference type="InterPro" id="IPR010699">
    <property type="entry name" value="DUF1275"/>
</dbReference>
<organism evidence="2 3">
    <name type="scientific">Massilia timonae</name>
    <dbReference type="NCBI Taxonomy" id="47229"/>
    <lineage>
        <taxon>Bacteria</taxon>
        <taxon>Pseudomonadati</taxon>
        <taxon>Pseudomonadota</taxon>
        <taxon>Betaproteobacteria</taxon>
        <taxon>Burkholderiales</taxon>
        <taxon>Oxalobacteraceae</taxon>
        <taxon>Telluria group</taxon>
        <taxon>Massilia</taxon>
    </lineage>
</organism>
<keyword evidence="1" id="KW-0472">Membrane</keyword>
<dbReference type="AlphaFoldDB" id="A0A1S2NEH3"/>
<keyword evidence="1" id="KW-1133">Transmembrane helix</keyword>
<accession>A0A1S2NEH3</accession>
<dbReference type="RefSeq" id="WP_005666613.1">
    <property type="nucleotide sequence ID" value="NZ_DKJM01000008.1"/>
</dbReference>
<gene>
    <name evidence="2" type="ORF">LO55_3067</name>
</gene>
<reference evidence="2 3" key="1">
    <citation type="submission" date="2014-10" db="EMBL/GenBank/DDBJ databases">
        <authorList>
            <person name="Seo M.-J."/>
            <person name="Seok Y.J."/>
            <person name="Cha I.-T."/>
        </authorList>
    </citation>
    <scope>NUCLEOTIDE SEQUENCE [LARGE SCALE GENOMIC DNA]</scope>
    <source>
        <strain evidence="2 3">NEU</strain>
    </source>
</reference>
<name>A0A1S2NEH3_9BURK</name>
<comment type="caution">
    <text evidence="2">The sequence shown here is derived from an EMBL/GenBank/DDBJ whole genome shotgun (WGS) entry which is preliminary data.</text>
</comment>
<dbReference type="PANTHER" id="PTHR37314:SF4">
    <property type="entry name" value="UPF0700 TRANSMEMBRANE PROTEIN YOAK"/>
    <property type="match status" value="1"/>
</dbReference>
<feature type="transmembrane region" description="Helical" evidence="1">
    <location>
        <begin position="21"/>
        <end position="41"/>
    </location>
</feature>
<feature type="transmembrane region" description="Helical" evidence="1">
    <location>
        <begin position="127"/>
        <end position="147"/>
    </location>
</feature>
<evidence type="ECO:0008006" key="4">
    <source>
        <dbReference type="Google" id="ProtNLM"/>
    </source>
</evidence>
<sequence length="257" mass="26916">MPISYARSLTGHERTPGANRHLGVALAFVAGAINAGGFLAVREYTSHMTGIVSSAADHLVLGETDLVLAALGALLSFLLGAACTAILVNYIRRRGLHSGFALPLLLEAVLLLVFGILGARLARIDAFFIPLTVMLLCFMMGLQNAVITKVSRAEIRTTHMTGIVTDIGIELGKMAYWNADGPLRQPKVTANLGRLLLMLSLLGAFCLGGVVGALGFKHLGYLSTVPLAAFLCVLAIVPVVDDAVRVLGGQGGTGRDA</sequence>
<feature type="transmembrane region" description="Helical" evidence="1">
    <location>
        <begin position="100"/>
        <end position="121"/>
    </location>
</feature>
<feature type="transmembrane region" description="Helical" evidence="1">
    <location>
        <begin position="221"/>
        <end position="240"/>
    </location>
</feature>
<evidence type="ECO:0000313" key="3">
    <source>
        <dbReference type="Proteomes" id="UP000180246"/>
    </source>
</evidence>
<evidence type="ECO:0000256" key="1">
    <source>
        <dbReference type="SAM" id="Phobius"/>
    </source>
</evidence>
<dbReference type="EMBL" id="JRYB01000001">
    <property type="protein sequence ID" value="OIJ43074.1"/>
    <property type="molecule type" value="Genomic_DNA"/>
</dbReference>
<keyword evidence="1" id="KW-0812">Transmembrane</keyword>
<feature type="transmembrane region" description="Helical" evidence="1">
    <location>
        <begin position="195"/>
        <end position="215"/>
    </location>
</feature>